<evidence type="ECO:0000256" key="6">
    <source>
        <dbReference type="ARBA" id="ARBA00022824"/>
    </source>
</evidence>
<feature type="transmembrane region" description="Helical" evidence="12">
    <location>
        <begin position="149"/>
        <end position="168"/>
    </location>
</feature>
<dbReference type="GO" id="GO:0015031">
    <property type="term" value="P:protein transport"/>
    <property type="evidence" value="ECO:0007669"/>
    <property type="project" value="UniProtKB-KW"/>
</dbReference>
<feature type="transmembrane region" description="Helical" evidence="12">
    <location>
        <begin position="80"/>
        <end position="102"/>
    </location>
</feature>
<dbReference type="GO" id="GO:0071555">
    <property type="term" value="P:cell wall organization"/>
    <property type="evidence" value="ECO:0007669"/>
    <property type="project" value="UniProtKB-KW"/>
</dbReference>
<evidence type="ECO:0000256" key="4">
    <source>
        <dbReference type="ARBA" id="ARBA00022448"/>
    </source>
</evidence>
<evidence type="ECO:0000313" key="13">
    <source>
        <dbReference type="EMBL" id="KZT43412.1"/>
    </source>
</evidence>
<evidence type="ECO:0000256" key="7">
    <source>
        <dbReference type="ARBA" id="ARBA00022927"/>
    </source>
</evidence>
<dbReference type="OrthoDB" id="2189463at2759"/>
<gene>
    <name evidence="13" type="ORF">SISSUDRAFT_978490</name>
</gene>
<feature type="transmembrane region" description="Helical" evidence="12">
    <location>
        <begin position="180"/>
        <end position="206"/>
    </location>
</feature>
<evidence type="ECO:0000256" key="11">
    <source>
        <dbReference type="SAM" id="MobiDB-lite"/>
    </source>
</evidence>
<feature type="transmembrane region" description="Helical" evidence="12">
    <location>
        <begin position="108"/>
        <end position="129"/>
    </location>
</feature>
<keyword evidence="14" id="KW-1185">Reference proteome</keyword>
<evidence type="ECO:0000256" key="10">
    <source>
        <dbReference type="ARBA" id="ARBA00023316"/>
    </source>
</evidence>
<keyword evidence="9 12" id="KW-0472">Membrane</keyword>
<name>A0A166I5G8_9AGAM</name>
<comment type="subcellular location">
    <subcellularLocation>
        <location evidence="1">Endoplasmic reticulum membrane</location>
        <topology evidence="1">Multi-pass membrane protein</topology>
    </subcellularLocation>
</comment>
<feature type="transmembrane region" description="Helical" evidence="12">
    <location>
        <begin position="213"/>
        <end position="237"/>
    </location>
</feature>
<dbReference type="GO" id="GO:0006457">
    <property type="term" value="P:protein folding"/>
    <property type="evidence" value="ECO:0007669"/>
    <property type="project" value="TreeGrafter"/>
</dbReference>
<evidence type="ECO:0000256" key="3">
    <source>
        <dbReference type="ARBA" id="ARBA00018354"/>
    </source>
</evidence>
<keyword evidence="4" id="KW-0813">Transport</keyword>
<dbReference type="PANTHER" id="PTHR35329">
    <property type="entry name" value="CHITIN SYNTHASE EXPORT CHAPERONE"/>
    <property type="match status" value="1"/>
</dbReference>
<sequence>MNIKFGSFDSICQTAALIVCPLVGTEGNREPSCYSRNVSLGGTLIFQPSTCFVHIAAVMVAAMMINLVTTKYIAQTRLEMLVFLYLYAIIEFMAIFLDSGIIHTAGSAYMGLAALYTSLVAAAYCCLLLNGSGGFEIANYGPLVPLKRLSLGCLVVFSITLFISTATFKSSAGLSASKPIGLWIIHFLWPLFTVVSTVVIQLYLTITFVHDKWLTGCVLLGAFFFAAAQVLLFAFSVEICNSISHYIDGLFFFTLCMLLSVMMVYKYWDSMVKEDLEFSVGQKRNPWQVPEAELQASEVAQDNSYPDSLDITDQRDRHLALSSSSSSSVEDYGQDNGYRSVLARYPLIDSERHKRLPPIPSSPRHSSHSGDQ</sequence>
<organism evidence="13 14">
    <name type="scientific">Sistotremastrum suecicum HHB10207 ss-3</name>
    <dbReference type="NCBI Taxonomy" id="1314776"/>
    <lineage>
        <taxon>Eukaryota</taxon>
        <taxon>Fungi</taxon>
        <taxon>Dikarya</taxon>
        <taxon>Basidiomycota</taxon>
        <taxon>Agaricomycotina</taxon>
        <taxon>Agaricomycetes</taxon>
        <taxon>Sistotremastrales</taxon>
        <taxon>Sistotremastraceae</taxon>
        <taxon>Sistotremastrum</taxon>
    </lineage>
</organism>
<evidence type="ECO:0000256" key="1">
    <source>
        <dbReference type="ARBA" id="ARBA00004477"/>
    </source>
</evidence>
<evidence type="ECO:0000256" key="2">
    <source>
        <dbReference type="ARBA" id="ARBA00009274"/>
    </source>
</evidence>
<proteinExistence type="inferred from homology"/>
<keyword evidence="7" id="KW-0653">Protein transport</keyword>
<feature type="region of interest" description="Disordered" evidence="11">
    <location>
        <begin position="352"/>
        <end position="372"/>
    </location>
</feature>
<dbReference type="Pfam" id="PF12271">
    <property type="entry name" value="Chs7"/>
    <property type="match status" value="1"/>
</dbReference>
<dbReference type="AlphaFoldDB" id="A0A166I5G8"/>
<dbReference type="STRING" id="1314776.A0A166I5G8"/>
<feature type="transmembrane region" description="Helical" evidence="12">
    <location>
        <begin position="45"/>
        <end position="68"/>
    </location>
</feature>
<feature type="transmembrane region" description="Helical" evidence="12">
    <location>
        <begin position="243"/>
        <end position="265"/>
    </location>
</feature>
<dbReference type="EMBL" id="KV428008">
    <property type="protein sequence ID" value="KZT43412.1"/>
    <property type="molecule type" value="Genomic_DNA"/>
</dbReference>
<dbReference type="GO" id="GO:0005789">
    <property type="term" value="C:endoplasmic reticulum membrane"/>
    <property type="evidence" value="ECO:0007669"/>
    <property type="project" value="UniProtKB-SubCell"/>
</dbReference>
<keyword evidence="5 12" id="KW-0812">Transmembrane</keyword>
<reference evidence="13 14" key="1">
    <citation type="journal article" date="2016" name="Mol. Biol. Evol.">
        <title>Comparative Genomics of Early-Diverging Mushroom-Forming Fungi Provides Insights into the Origins of Lignocellulose Decay Capabilities.</title>
        <authorList>
            <person name="Nagy L.G."/>
            <person name="Riley R."/>
            <person name="Tritt A."/>
            <person name="Adam C."/>
            <person name="Daum C."/>
            <person name="Floudas D."/>
            <person name="Sun H."/>
            <person name="Yadav J.S."/>
            <person name="Pangilinan J."/>
            <person name="Larsson K.H."/>
            <person name="Matsuura K."/>
            <person name="Barry K."/>
            <person name="Labutti K."/>
            <person name="Kuo R."/>
            <person name="Ohm R.A."/>
            <person name="Bhattacharya S.S."/>
            <person name="Shirouzu T."/>
            <person name="Yoshinaga Y."/>
            <person name="Martin F.M."/>
            <person name="Grigoriev I.V."/>
            <person name="Hibbett D.S."/>
        </authorList>
    </citation>
    <scope>NUCLEOTIDE SEQUENCE [LARGE SCALE GENOMIC DNA]</scope>
    <source>
        <strain evidence="13 14">HHB10207 ss-3</strain>
    </source>
</reference>
<evidence type="ECO:0000256" key="8">
    <source>
        <dbReference type="ARBA" id="ARBA00022989"/>
    </source>
</evidence>
<keyword evidence="6" id="KW-0256">Endoplasmic reticulum</keyword>
<keyword evidence="10" id="KW-0961">Cell wall biogenesis/degradation</keyword>
<evidence type="ECO:0000256" key="9">
    <source>
        <dbReference type="ARBA" id="ARBA00023136"/>
    </source>
</evidence>
<dbReference type="Proteomes" id="UP000076798">
    <property type="component" value="Unassembled WGS sequence"/>
</dbReference>
<protein>
    <recommendedName>
        <fullName evidence="3">Chitin synthase export chaperone</fullName>
    </recommendedName>
</protein>
<accession>A0A166I5G8</accession>
<evidence type="ECO:0000256" key="5">
    <source>
        <dbReference type="ARBA" id="ARBA00022692"/>
    </source>
</evidence>
<dbReference type="InterPro" id="IPR022057">
    <property type="entry name" value="Chs7"/>
</dbReference>
<evidence type="ECO:0000313" key="14">
    <source>
        <dbReference type="Proteomes" id="UP000076798"/>
    </source>
</evidence>
<dbReference type="PANTHER" id="PTHR35329:SF2">
    <property type="entry name" value="CHITIN SYNTHASE EXPORT CHAPERONE"/>
    <property type="match status" value="1"/>
</dbReference>
<evidence type="ECO:0000256" key="12">
    <source>
        <dbReference type="SAM" id="Phobius"/>
    </source>
</evidence>
<dbReference type="GO" id="GO:0051082">
    <property type="term" value="F:unfolded protein binding"/>
    <property type="evidence" value="ECO:0007669"/>
    <property type="project" value="TreeGrafter"/>
</dbReference>
<keyword evidence="8 12" id="KW-1133">Transmembrane helix</keyword>
<comment type="similarity">
    <text evidence="2">Belongs to the CHS7 family.</text>
</comment>